<dbReference type="InterPro" id="IPR023574">
    <property type="entry name" value="Ribosomal_uL4_dom_sf"/>
</dbReference>
<dbReference type="PANTHER" id="PTHR10746">
    <property type="entry name" value="50S RIBOSOMAL PROTEIN L4"/>
    <property type="match status" value="1"/>
</dbReference>
<dbReference type="GO" id="GO:0006412">
    <property type="term" value="P:translation"/>
    <property type="evidence" value="ECO:0007669"/>
    <property type="project" value="UniProtKB-UniRule"/>
</dbReference>
<dbReference type="Gene3D" id="3.40.1370.10">
    <property type="match status" value="1"/>
</dbReference>
<comment type="subunit">
    <text evidence="5">Part of the 50S ribosomal subunit.</text>
</comment>
<evidence type="ECO:0000313" key="8">
    <source>
        <dbReference type="Proteomes" id="UP000769766"/>
    </source>
</evidence>
<comment type="function">
    <text evidence="5">One of the primary rRNA binding proteins, this protein initially binds near the 5'-end of the 23S rRNA. It is important during the early stages of 50S assembly. It makes multiple contacts with different domains of the 23S rRNA in the assembled 50S subunit and ribosome.</text>
</comment>
<dbReference type="GO" id="GO:0003735">
    <property type="term" value="F:structural constituent of ribosome"/>
    <property type="evidence" value="ECO:0007669"/>
    <property type="project" value="InterPro"/>
</dbReference>
<dbReference type="Pfam" id="PF00573">
    <property type="entry name" value="Ribosomal_L4"/>
    <property type="match status" value="1"/>
</dbReference>
<evidence type="ECO:0000256" key="1">
    <source>
        <dbReference type="ARBA" id="ARBA00010528"/>
    </source>
</evidence>
<dbReference type="InterPro" id="IPR002136">
    <property type="entry name" value="Ribosomal_uL4"/>
</dbReference>
<sequence length="208" mass="23182">MPTVDVIDINRQKVGEVELKPEVFAVEGKEHLLQEVVRMQLANRRKGTASTKTISEVSGSNVKPWRQKGTGRARAGHRRSPLWRGGGIVFGPKPRDYAYVVPKKVRRAALRVALSSKVRASQFLVVDRVAVERPKTREVVALLKHLGISGKVLFLLPEIDPNFALAVRNLPGAKALKVEAMNVYDLLYYDQIISPLEAVSQIEEVLSR</sequence>
<dbReference type="NCBIfam" id="TIGR03953">
    <property type="entry name" value="rplD_bact"/>
    <property type="match status" value="1"/>
</dbReference>
<dbReference type="SUPFAM" id="SSF52166">
    <property type="entry name" value="Ribosomal protein L4"/>
    <property type="match status" value="1"/>
</dbReference>
<proteinExistence type="inferred from homology"/>
<comment type="function">
    <text evidence="5">Forms part of the polypeptide exit tunnel.</text>
</comment>
<dbReference type="InterPro" id="IPR013005">
    <property type="entry name" value="Ribosomal_uL4-like"/>
</dbReference>
<dbReference type="EMBL" id="JACPRF010000231">
    <property type="protein sequence ID" value="MBI2876749.1"/>
    <property type="molecule type" value="Genomic_DNA"/>
</dbReference>
<dbReference type="PANTHER" id="PTHR10746:SF6">
    <property type="entry name" value="LARGE RIBOSOMAL SUBUNIT PROTEIN UL4M"/>
    <property type="match status" value="1"/>
</dbReference>
<organism evidence="7 8">
    <name type="scientific">Tectimicrobiota bacterium</name>
    <dbReference type="NCBI Taxonomy" id="2528274"/>
    <lineage>
        <taxon>Bacteria</taxon>
        <taxon>Pseudomonadati</taxon>
        <taxon>Nitrospinota/Tectimicrobiota group</taxon>
        <taxon>Candidatus Tectimicrobiota</taxon>
    </lineage>
</organism>
<dbReference type="HAMAP" id="MF_01328_B">
    <property type="entry name" value="Ribosomal_uL4_B"/>
    <property type="match status" value="1"/>
</dbReference>
<evidence type="ECO:0000256" key="4">
    <source>
        <dbReference type="ARBA" id="ARBA00035244"/>
    </source>
</evidence>
<dbReference type="Proteomes" id="UP000769766">
    <property type="component" value="Unassembled WGS sequence"/>
</dbReference>
<evidence type="ECO:0000256" key="6">
    <source>
        <dbReference type="SAM" id="MobiDB-lite"/>
    </source>
</evidence>
<dbReference type="GO" id="GO:0019843">
    <property type="term" value="F:rRNA binding"/>
    <property type="evidence" value="ECO:0007669"/>
    <property type="project" value="UniProtKB-UniRule"/>
</dbReference>
<feature type="compositionally biased region" description="Basic residues" evidence="6">
    <location>
        <begin position="65"/>
        <end position="78"/>
    </location>
</feature>
<evidence type="ECO:0000313" key="7">
    <source>
        <dbReference type="EMBL" id="MBI2876749.1"/>
    </source>
</evidence>
<keyword evidence="2 5" id="KW-0689">Ribosomal protein</keyword>
<protein>
    <recommendedName>
        <fullName evidence="4 5">Large ribosomal subunit protein uL4</fullName>
    </recommendedName>
</protein>
<dbReference type="GO" id="GO:0005840">
    <property type="term" value="C:ribosome"/>
    <property type="evidence" value="ECO:0007669"/>
    <property type="project" value="UniProtKB-KW"/>
</dbReference>
<keyword evidence="3 5" id="KW-0687">Ribonucleoprotein</keyword>
<name>A0A932FYS1_UNCTE</name>
<keyword evidence="5" id="KW-0699">rRNA-binding</keyword>
<evidence type="ECO:0000256" key="2">
    <source>
        <dbReference type="ARBA" id="ARBA00022980"/>
    </source>
</evidence>
<feature type="region of interest" description="Disordered" evidence="6">
    <location>
        <begin position="48"/>
        <end position="78"/>
    </location>
</feature>
<evidence type="ECO:0000256" key="3">
    <source>
        <dbReference type="ARBA" id="ARBA00023274"/>
    </source>
</evidence>
<keyword evidence="5" id="KW-0694">RNA-binding</keyword>
<evidence type="ECO:0000256" key="5">
    <source>
        <dbReference type="HAMAP-Rule" id="MF_01328"/>
    </source>
</evidence>
<accession>A0A932FYS1</accession>
<comment type="similarity">
    <text evidence="1 5">Belongs to the universal ribosomal protein uL4 family.</text>
</comment>
<dbReference type="GO" id="GO:1990904">
    <property type="term" value="C:ribonucleoprotein complex"/>
    <property type="evidence" value="ECO:0007669"/>
    <property type="project" value="UniProtKB-KW"/>
</dbReference>
<dbReference type="AlphaFoldDB" id="A0A932FYS1"/>
<comment type="caution">
    <text evidence="7">The sequence shown here is derived from an EMBL/GenBank/DDBJ whole genome shotgun (WGS) entry which is preliminary data.</text>
</comment>
<reference evidence="7" key="1">
    <citation type="submission" date="2020-07" db="EMBL/GenBank/DDBJ databases">
        <title>Huge and variable diversity of episymbiotic CPR bacteria and DPANN archaea in groundwater ecosystems.</title>
        <authorList>
            <person name="He C.Y."/>
            <person name="Keren R."/>
            <person name="Whittaker M."/>
            <person name="Farag I.F."/>
            <person name="Doudna J."/>
            <person name="Cate J.H.D."/>
            <person name="Banfield J.F."/>
        </authorList>
    </citation>
    <scope>NUCLEOTIDE SEQUENCE</scope>
    <source>
        <strain evidence="7">NC_groundwater_672_Ag_B-0.1um_62_36</strain>
    </source>
</reference>
<gene>
    <name evidence="5 7" type="primary">rplD</name>
    <name evidence="7" type="ORF">HYY20_07700</name>
</gene>
<feature type="compositionally biased region" description="Polar residues" evidence="6">
    <location>
        <begin position="48"/>
        <end position="61"/>
    </location>
</feature>